<comment type="caution">
    <text evidence="2">The sequence shown here is derived from an EMBL/GenBank/DDBJ whole genome shotgun (WGS) entry which is preliminary data.</text>
</comment>
<dbReference type="Proteomes" id="UP001485043">
    <property type="component" value="Unassembled WGS sequence"/>
</dbReference>
<evidence type="ECO:0000313" key="2">
    <source>
        <dbReference type="EMBL" id="KAK9834926.1"/>
    </source>
</evidence>
<proteinExistence type="predicted"/>
<name>A0AAW1RP56_9CHLO</name>
<sequence length="312" mass="33607">MLEKGEQPSPAVLRASTPLPLGNHPANAADQAQANSLRGLPSLRLTSATTTRLGLPADARWVTAVLTRSGSKAALIFWPRSRRCCNLSGNLGFQGSTPWTGPRQQSERWVVTLCGIALERLRALRADEAAKQAAQQYQARLAREAGEAQLAIARDLASCIWRNFSMSALQCTSISFTKLVAELRMRDLAHQIVVSYQYHGPLLTKPAANGLADLAGLMRWEEVLPAIRTTGAAVFRLACPQTKVRSMIRSFVALSSLKGMADAAAAEQLQADLVDEILAAKEAFTCAKVVALAVYRIARDDSQINIAGSLAS</sequence>
<gene>
    <name evidence="2" type="ORF">WJX84_001245</name>
</gene>
<organism evidence="2 3">
    <name type="scientific">Apatococcus fuscideae</name>
    <dbReference type="NCBI Taxonomy" id="2026836"/>
    <lineage>
        <taxon>Eukaryota</taxon>
        <taxon>Viridiplantae</taxon>
        <taxon>Chlorophyta</taxon>
        <taxon>core chlorophytes</taxon>
        <taxon>Trebouxiophyceae</taxon>
        <taxon>Chlorellales</taxon>
        <taxon>Chlorellaceae</taxon>
        <taxon>Apatococcus</taxon>
    </lineage>
</organism>
<dbReference type="EMBL" id="JALJOV010002096">
    <property type="protein sequence ID" value="KAK9834926.1"/>
    <property type="molecule type" value="Genomic_DNA"/>
</dbReference>
<reference evidence="2 3" key="1">
    <citation type="journal article" date="2024" name="Nat. Commun.">
        <title>Phylogenomics reveals the evolutionary origins of lichenization in chlorophyte algae.</title>
        <authorList>
            <person name="Puginier C."/>
            <person name="Libourel C."/>
            <person name="Otte J."/>
            <person name="Skaloud P."/>
            <person name="Haon M."/>
            <person name="Grisel S."/>
            <person name="Petersen M."/>
            <person name="Berrin J.G."/>
            <person name="Delaux P.M."/>
            <person name="Dal Grande F."/>
            <person name="Keller J."/>
        </authorList>
    </citation>
    <scope>NUCLEOTIDE SEQUENCE [LARGE SCALE GENOMIC DNA]</scope>
    <source>
        <strain evidence="2 3">SAG 2523</strain>
    </source>
</reference>
<keyword evidence="3" id="KW-1185">Reference proteome</keyword>
<feature type="region of interest" description="Disordered" evidence="1">
    <location>
        <begin position="1"/>
        <end position="31"/>
    </location>
</feature>
<evidence type="ECO:0000313" key="3">
    <source>
        <dbReference type="Proteomes" id="UP001485043"/>
    </source>
</evidence>
<accession>A0AAW1RP56</accession>
<dbReference type="AlphaFoldDB" id="A0AAW1RP56"/>
<evidence type="ECO:0000256" key="1">
    <source>
        <dbReference type="SAM" id="MobiDB-lite"/>
    </source>
</evidence>
<protein>
    <submittedName>
        <fullName evidence="2">Uncharacterized protein</fullName>
    </submittedName>
</protein>